<protein>
    <submittedName>
        <fullName evidence="2">Uncharacterized protein</fullName>
    </submittedName>
</protein>
<dbReference type="Proteomes" id="UP000218332">
    <property type="component" value="Unassembled WGS sequence"/>
</dbReference>
<name>A0A2A2I3Y9_9GAMM</name>
<gene>
    <name evidence="2" type="ORF">CF392_08915</name>
</gene>
<feature type="region of interest" description="Disordered" evidence="1">
    <location>
        <begin position="14"/>
        <end position="61"/>
    </location>
</feature>
<reference evidence="2 3" key="1">
    <citation type="submission" date="2017-07" db="EMBL/GenBank/DDBJ databases">
        <title>Tamlnaduibacter salinus (Mi-7) genome sequencing.</title>
        <authorList>
            <person name="Verma A."/>
            <person name="Krishnamurthi S."/>
        </authorList>
    </citation>
    <scope>NUCLEOTIDE SEQUENCE [LARGE SCALE GENOMIC DNA]</scope>
    <source>
        <strain evidence="2 3">Mi-7</strain>
    </source>
</reference>
<keyword evidence="3" id="KW-1185">Reference proteome</keyword>
<evidence type="ECO:0000313" key="3">
    <source>
        <dbReference type="Proteomes" id="UP000218332"/>
    </source>
</evidence>
<proteinExistence type="predicted"/>
<feature type="compositionally biased region" description="Basic and acidic residues" evidence="1">
    <location>
        <begin position="22"/>
        <end position="43"/>
    </location>
</feature>
<organism evidence="2 3">
    <name type="scientific">Tamilnaduibacter salinus</name>
    <dbReference type="NCBI Taxonomy" id="1484056"/>
    <lineage>
        <taxon>Bacteria</taxon>
        <taxon>Pseudomonadati</taxon>
        <taxon>Pseudomonadota</taxon>
        <taxon>Gammaproteobacteria</taxon>
        <taxon>Pseudomonadales</taxon>
        <taxon>Marinobacteraceae</taxon>
        <taxon>Tamilnaduibacter</taxon>
    </lineage>
</organism>
<sequence>MSLLTSLIGAGTAFQQTTGRQAEAREARPEAAETTPEPRRIDAGDDSVTIGGGAPSRRGPQLSVEQYKSSVGQDHAFVRDTLRHKLAEYDLNPATRLNVEKQDGGSLSLKALMPENTRQQIERDLNNNRPFREAFGRLSVNEPTLSFVDTAMKLNEAYGVSNPVLDQIVSENDQFNGLQDLAHRYDNVRRAVGSEQFEAAGNRSDYAFSLNA</sequence>
<dbReference type="EMBL" id="NMPM01000047">
    <property type="protein sequence ID" value="PAV25845.1"/>
    <property type="molecule type" value="Genomic_DNA"/>
</dbReference>
<evidence type="ECO:0000256" key="1">
    <source>
        <dbReference type="SAM" id="MobiDB-lite"/>
    </source>
</evidence>
<evidence type="ECO:0000313" key="2">
    <source>
        <dbReference type="EMBL" id="PAV25845.1"/>
    </source>
</evidence>
<comment type="caution">
    <text evidence="2">The sequence shown here is derived from an EMBL/GenBank/DDBJ whole genome shotgun (WGS) entry which is preliminary data.</text>
</comment>
<dbReference type="RefSeq" id="WP_095611110.1">
    <property type="nucleotide sequence ID" value="NZ_NMPM01000047.1"/>
</dbReference>
<accession>A0A2A2I3Y9</accession>
<dbReference type="AlphaFoldDB" id="A0A2A2I3Y9"/>